<feature type="compositionally biased region" description="Basic and acidic residues" evidence="2">
    <location>
        <begin position="470"/>
        <end position="490"/>
    </location>
</feature>
<organism evidence="4 5">
    <name type="scientific">Emericella nidulans (strain FGSC A4 / ATCC 38163 / CBS 112.46 / NRRL 194 / M139)</name>
    <name type="common">Aspergillus nidulans</name>
    <dbReference type="NCBI Taxonomy" id="227321"/>
    <lineage>
        <taxon>Eukaryota</taxon>
        <taxon>Fungi</taxon>
        <taxon>Dikarya</taxon>
        <taxon>Ascomycota</taxon>
        <taxon>Pezizomycotina</taxon>
        <taxon>Eurotiomycetes</taxon>
        <taxon>Eurotiomycetidae</taxon>
        <taxon>Eurotiales</taxon>
        <taxon>Aspergillaceae</taxon>
        <taxon>Aspergillus</taxon>
        <taxon>Aspergillus subgen. Nidulantes</taxon>
    </lineage>
</organism>
<feature type="compositionally biased region" description="Low complexity" evidence="2">
    <location>
        <begin position="321"/>
        <end position="336"/>
    </location>
</feature>
<dbReference type="OMA" id="PEAIDSC"/>
<feature type="domain" description="Something about silencing protein 4" evidence="3">
    <location>
        <begin position="584"/>
        <end position="681"/>
    </location>
</feature>
<evidence type="ECO:0000256" key="1">
    <source>
        <dbReference type="SAM" id="Coils"/>
    </source>
</evidence>
<accession>C8VMN5</accession>
<dbReference type="PANTHER" id="PTHR38422:SF1">
    <property type="entry name" value="SOMETHING ABOUT SILENCING PROTEIN 4"/>
    <property type="match status" value="1"/>
</dbReference>
<dbReference type="PANTHER" id="PTHR38422">
    <property type="entry name" value="SOMETHING ABOUT SILENCING PROTEIN 4"/>
    <property type="match status" value="1"/>
</dbReference>
<feature type="compositionally biased region" description="Acidic residues" evidence="2">
    <location>
        <begin position="709"/>
        <end position="724"/>
    </location>
</feature>
<dbReference type="eggNOG" id="ENOG502RYH0">
    <property type="taxonomic scope" value="Eukaryota"/>
</dbReference>
<dbReference type="AlphaFoldDB" id="C8VMN5"/>
<dbReference type="InParanoid" id="C8VMN5"/>
<sequence length="836" mass="93781">MRKALVITATAISGLSLAVSLYLSHQKRYLASQVRHSSERGQLSPSTPRNVSSISSDIFSSEYYTLYDYASISAPRHSLPDLEPSQLLIALLRRNMSSFASSPQARLLKLAASDPETIRSFDRAHIVALDFDEGDLVCNAYRVRLRAPEKVEFEFLFGVQGRLVVSVEVKGEDMVFHNETLMWRDKDTKNKLPLENGFANWVHELTAWWMLESGISFELTRSGHSCHSSRIQFPLPRVISHRHRALMRPERVEEIPSRFPPLPTDPMTSTAIMPARSRSSLRALRRDPNATNDDSAGVQPPPPKRPRLNLFPSRRRKSSPDLLDTTIDSSPSTSSTKLRRPRPLLAHSAHTTSSPPSGSSTPHARNLRQHHTPNSSSAALYLNGGRESPDPLDTISPAPALKPSTITTSTPTPTSAAYRQRRLTQYLKPASEQAVKDSSKSKNTRPARGSTVPPPSDESAPQSLTVPSETADRAVPEKRRSLRSHDGGSRAKSELALYFPNYDQIMSLEPPKTELLSENTVIKLIDDLAEPLDLSSAPSSSDADAPFGNPLVNLYKCDVITLPDTQLKNESRPDIEAGEAEEDDPLNDEFYFKAHRRHERQEKQLRNIERDRARHDQQQLDRLLDELQGHDWLRVMGITGRSLSEQDKKLYEPKRDYFIAEISTLLQKFKIWKEEEKRRKLDKDYKSASFHSDAAEPSYGNAKDNDRKDDDEEATAEPTSDDVDALAARQLLQEARSATAGKQPKSKLEQQELAQSAPPPLPGLPKPFTSFFAKPHLRAQAMSGNRKGRTRLAFGHLIPELGERDFELPGDILTPEAIKDCQRKRRRMKRDKASSG</sequence>
<dbReference type="Proteomes" id="UP000000560">
    <property type="component" value="Chromosome VII"/>
</dbReference>
<evidence type="ECO:0000313" key="5">
    <source>
        <dbReference type="Proteomes" id="UP000000560"/>
    </source>
</evidence>
<dbReference type="VEuPathDB" id="FungiDB:AN1504"/>
<dbReference type="EMBL" id="BN001307">
    <property type="protein sequence ID" value="CBF85000.1"/>
    <property type="molecule type" value="Genomic_DNA"/>
</dbReference>
<feature type="region of interest" description="Disordered" evidence="2">
    <location>
        <begin position="682"/>
        <end position="786"/>
    </location>
</feature>
<feature type="compositionally biased region" description="Low complexity" evidence="2">
    <location>
        <begin position="725"/>
        <end position="738"/>
    </location>
</feature>
<keyword evidence="1" id="KW-0175">Coiled coil</keyword>
<evidence type="ECO:0000313" key="4">
    <source>
        <dbReference type="EMBL" id="CBF85000.1"/>
    </source>
</evidence>
<reference evidence="5" key="1">
    <citation type="journal article" date="2005" name="Nature">
        <title>Sequencing of Aspergillus nidulans and comparative analysis with A. fumigatus and A. oryzae.</title>
        <authorList>
            <person name="Galagan J.E."/>
            <person name="Calvo S.E."/>
            <person name="Cuomo C."/>
            <person name="Ma L.J."/>
            <person name="Wortman J.R."/>
            <person name="Batzoglou S."/>
            <person name="Lee S.I."/>
            <person name="Basturkmen M."/>
            <person name="Spevak C.C."/>
            <person name="Clutterbuck J."/>
            <person name="Kapitonov V."/>
            <person name="Jurka J."/>
            <person name="Scazzocchio C."/>
            <person name="Farman M."/>
            <person name="Butler J."/>
            <person name="Purcell S."/>
            <person name="Harris S."/>
            <person name="Braus G.H."/>
            <person name="Draht O."/>
            <person name="Busch S."/>
            <person name="D'Enfert C."/>
            <person name="Bouchier C."/>
            <person name="Goldman G.H."/>
            <person name="Bell-Pedersen D."/>
            <person name="Griffiths-Jones S."/>
            <person name="Doonan J.H."/>
            <person name="Yu J."/>
            <person name="Vienken K."/>
            <person name="Pain A."/>
            <person name="Freitag M."/>
            <person name="Selker E.U."/>
            <person name="Archer D.B."/>
            <person name="Penalva M.A."/>
            <person name="Oakley B.R."/>
            <person name="Momany M."/>
            <person name="Tanaka T."/>
            <person name="Kumagai T."/>
            <person name="Asai K."/>
            <person name="Machida M."/>
            <person name="Nierman W.C."/>
            <person name="Denning D.W."/>
            <person name="Caddick M."/>
            <person name="Hynes M."/>
            <person name="Paoletti M."/>
            <person name="Fischer R."/>
            <person name="Miller B."/>
            <person name="Dyer P."/>
            <person name="Sachs M.S."/>
            <person name="Osmani S.A."/>
            <person name="Birren B.W."/>
        </authorList>
    </citation>
    <scope>NUCLEOTIDE SEQUENCE [LARGE SCALE GENOMIC DNA]</scope>
    <source>
        <strain evidence="5">FGSC A4 / ATCC 38163 / CBS 112.46 / NRRL 194 / M139</strain>
    </source>
</reference>
<protein>
    <recommendedName>
        <fullName evidence="3">Something about silencing protein 4 domain-containing protein</fullName>
    </recommendedName>
</protein>
<dbReference type="HOGENOM" id="CLU_011914_2_1_1"/>
<gene>
    <name evidence="4" type="ORF">ANIA_01504</name>
</gene>
<feature type="compositionally biased region" description="Low complexity" evidence="2">
    <location>
        <begin position="346"/>
        <end position="364"/>
    </location>
</feature>
<name>C8VMN5_EMENI</name>
<dbReference type="InterPro" id="IPR029184">
    <property type="entry name" value="Sas4_dom"/>
</dbReference>
<feature type="compositionally biased region" description="Low complexity" evidence="2">
    <location>
        <begin position="403"/>
        <end position="415"/>
    </location>
</feature>
<dbReference type="STRING" id="227321.C8VMN5"/>
<dbReference type="InterPro" id="IPR038988">
    <property type="entry name" value="Sas4"/>
</dbReference>
<dbReference type="GO" id="GO:0004402">
    <property type="term" value="F:histone acetyltransferase activity"/>
    <property type="evidence" value="ECO:0000318"/>
    <property type="project" value="GO_Central"/>
</dbReference>
<proteinExistence type="predicted"/>
<reference evidence="5" key="2">
    <citation type="journal article" date="2009" name="Fungal Genet. Biol.">
        <title>The 2008 update of the Aspergillus nidulans genome annotation: a community effort.</title>
        <authorList>
            <person name="Wortman J.R."/>
            <person name="Gilsenan J.M."/>
            <person name="Joardar V."/>
            <person name="Deegan J."/>
            <person name="Clutterbuck J."/>
            <person name="Andersen M.R."/>
            <person name="Archer D."/>
            <person name="Bencina M."/>
            <person name="Braus G."/>
            <person name="Coutinho P."/>
            <person name="von Dohren H."/>
            <person name="Doonan J."/>
            <person name="Driessen A.J."/>
            <person name="Durek P."/>
            <person name="Espeso E."/>
            <person name="Fekete E."/>
            <person name="Flipphi M."/>
            <person name="Estrada C.G."/>
            <person name="Geysens S."/>
            <person name="Goldman G."/>
            <person name="de Groot P.W."/>
            <person name="Hansen K."/>
            <person name="Harris S.D."/>
            <person name="Heinekamp T."/>
            <person name="Helmstaedt K."/>
            <person name="Henrissat B."/>
            <person name="Hofmann G."/>
            <person name="Homan T."/>
            <person name="Horio T."/>
            <person name="Horiuchi H."/>
            <person name="James S."/>
            <person name="Jones M."/>
            <person name="Karaffa L."/>
            <person name="Karanyi Z."/>
            <person name="Kato M."/>
            <person name="Keller N."/>
            <person name="Kelly D.E."/>
            <person name="Kiel J.A."/>
            <person name="Kim J.M."/>
            <person name="van der Klei I.J."/>
            <person name="Klis F.M."/>
            <person name="Kovalchuk A."/>
            <person name="Krasevec N."/>
            <person name="Kubicek C.P."/>
            <person name="Liu B."/>
            <person name="Maccabe A."/>
            <person name="Meyer V."/>
            <person name="Mirabito P."/>
            <person name="Miskei M."/>
            <person name="Mos M."/>
            <person name="Mullins J."/>
            <person name="Nelson D.R."/>
            <person name="Nielsen J."/>
            <person name="Oakley B.R."/>
            <person name="Osmani S.A."/>
            <person name="Pakula T."/>
            <person name="Paszewski A."/>
            <person name="Paulsen I."/>
            <person name="Pilsyk S."/>
            <person name="Pocsi I."/>
            <person name="Punt P.J."/>
            <person name="Ram A.F."/>
            <person name="Ren Q."/>
            <person name="Robellet X."/>
            <person name="Robson G."/>
            <person name="Seiboth B."/>
            <person name="van Solingen P."/>
            <person name="Specht T."/>
            <person name="Sun J."/>
            <person name="Taheri-Talesh N."/>
            <person name="Takeshita N."/>
            <person name="Ussery D."/>
            <person name="vanKuyk P.A."/>
            <person name="Visser H."/>
            <person name="van de Vondervoort P.J."/>
            <person name="de Vries R.P."/>
            <person name="Walton J."/>
            <person name="Xiang X."/>
            <person name="Xiong Y."/>
            <person name="Zeng A.P."/>
            <person name="Brandt B.W."/>
            <person name="Cornell M.J."/>
            <person name="van den Hondel C.A."/>
            <person name="Visser J."/>
            <person name="Oliver S.G."/>
            <person name="Turner G."/>
        </authorList>
    </citation>
    <scope>GENOME REANNOTATION</scope>
    <source>
        <strain evidence="5">FGSC A4 / ATCC 38163 / CBS 112.46 / NRRL 194 / M139</strain>
    </source>
</reference>
<evidence type="ECO:0000259" key="3">
    <source>
        <dbReference type="Pfam" id="PF15460"/>
    </source>
</evidence>
<dbReference type="GO" id="GO:0033255">
    <property type="term" value="C:SAS acetyltransferase complex"/>
    <property type="evidence" value="ECO:0000318"/>
    <property type="project" value="GO_Central"/>
</dbReference>
<evidence type="ECO:0000256" key="2">
    <source>
        <dbReference type="SAM" id="MobiDB-lite"/>
    </source>
</evidence>
<dbReference type="GeneID" id="2874572"/>
<dbReference type="Pfam" id="PF15460">
    <property type="entry name" value="SAS4"/>
    <property type="match status" value="1"/>
</dbReference>
<dbReference type="RefSeq" id="XP_050468660.1">
    <property type="nucleotide sequence ID" value="XM_050612782.1"/>
</dbReference>
<dbReference type="KEGG" id="ani:ANIA_01504"/>
<keyword evidence="5" id="KW-1185">Reference proteome</keyword>
<feature type="coiled-coil region" evidence="1">
    <location>
        <begin position="591"/>
        <end position="618"/>
    </location>
</feature>
<dbReference type="OrthoDB" id="1938992at2759"/>
<feature type="compositionally biased region" description="Polar residues" evidence="2">
    <location>
        <begin position="459"/>
        <end position="468"/>
    </location>
</feature>
<feature type="region of interest" description="Disordered" evidence="2">
    <location>
        <begin position="251"/>
        <end position="490"/>
    </location>
</feature>